<proteinExistence type="predicted"/>
<sequence length="425" mass="46269">MTTFSATRWPLSAAQQGIWSAQQLEPDSPAHTVAEYVDISGPLRLPEFEAAAYQAVAEAETLHTRFVEDGGQVWQQLLPAESWRLRLIDVSGHGDPVGAALDWMRTDLARPVDLTRGPLFGQALFALSPNRFLWYHRAHHLALDGFGLFLLNRRVSELYSALVSGTGTGGEPFDPLRPVFEQDSAYLGSRGHERDQRFWTQRFADAPIPVTLAGRGAPAGALPLRRSTALSPSVMDGWTDAAQRCGTSWATVVTATVATYLRHITGAGEVVLGLPRLCRRRSLSLNVPCSAANVVPLRVRTPPGAGLHELSRAVADEVLAVWPHERYRSEWLRAELHPDTPTRRLHGPVVSVNPIGYELSFGGHRGTARPLSRGAVDDLSITVQGGDIGTGPRVDLEANPALYSADDLTVHMRALLDLLDTAADC</sequence>
<evidence type="ECO:0000259" key="1">
    <source>
        <dbReference type="Pfam" id="PF00668"/>
    </source>
</evidence>
<dbReference type="SUPFAM" id="SSF52777">
    <property type="entry name" value="CoA-dependent acyltransferases"/>
    <property type="match status" value="2"/>
</dbReference>
<dbReference type="InterPro" id="IPR001242">
    <property type="entry name" value="Condensation_dom"/>
</dbReference>
<dbReference type="Pfam" id="PF00668">
    <property type="entry name" value="Condensation"/>
    <property type="match status" value="1"/>
</dbReference>
<dbReference type="Proteomes" id="UP000517916">
    <property type="component" value="Unassembled WGS sequence"/>
</dbReference>
<dbReference type="PANTHER" id="PTHR45527:SF1">
    <property type="entry name" value="FATTY ACID SYNTHASE"/>
    <property type="match status" value="1"/>
</dbReference>
<feature type="domain" description="Condensation" evidence="1">
    <location>
        <begin position="8"/>
        <end position="423"/>
    </location>
</feature>
<dbReference type="InterPro" id="IPR023213">
    <property type="entry name" value="CAT-like_dom_sf"/>
</dbReference>
<organism evidence="2 3">
    <name type="scientific">Kutzneria viridogrisea</name>
    <dbReference type="NCBI Taxonomy" id="47990"/>
    <lineage>
        <taxon>Bacteria</taxon>
        <taxon>Bacillati</taxon>
        <taxon>Actinomycetota</taxon>
        <taxon>Actinomycetes</taxon>
        <taxon>Pseudonocardiales</taxon>
        <taxon>Pseudonocardiaceae</taxon>
        <taxon>Kutzneria</taxon>
    </lineage>
</organism>
<dbReference type="PANTHER" id="PTHR45527">
    <property type="entry name" value="NONRIBOSOMAL PEPTIDE SYNTHETASE"/>
    <property type="match status" value="1"/>
</dbReference>
<dbReference type="Gene3D" id="3.30.559.10">
    <property type="entry name" value="Chloramphenicol acetyltransferase-like domain"/>
    <property type="match status" value="1"/>
</dbReference>
<protein>
    <recommendedName>
        <fullName evidence="1">Condensation domain-containing protein</fullName>
    </recommendedName>
</protein>
<dbReference type="Gene3D" id="3.30.559.30">
    <property type="entry name" value="Nonribosomal peptide synthetase, condensation domain"/>
    <property type="match status" value="1"/>
</dbReference>
<dbReference type="RefSeq" id="WP_182837446.1">
    <property type="nucleotide sequence ID" value="NZ_BAAABQ010000059.1"/>
</dbReference>
<keyword evidence="3" id="KW-1185">Reference proteome</keyword>
<name>A0ABR6BFU6_9PSEU</name>
<accession>A0ABR6BFU6</accession>
<reference evidence="2 3" key="1">
    <citation type="submission" date="2020-08" db="EMBL/GenBank/DDBJ databases">
        <title>Genomic Encyclopedia of Archaeal and Bacterial Type Strains, Phase II (KMG-II): from individual species to whole genera.</title>
        <authorList>
            <person name="Goeker M."/>
        </authorList>
    </citation>
    <scope>NUCLEOTIDE SEQUENCE [LARGE SCALE GENOMIC DNA]</scope>
    <source>
        <strain evidence="2 3">DSM 43850</strain>
    </source>
</reference>
<gene>
    <name evidence="2" type="ORF">BC739_002956</name>
</gene>
<dbReference type="EMBL" id="JACJID010000002">
    <property type="protein sequence ID" value="MBA8925757.1"/>
    <property type="molecule type" value="Genomic_DNA"/>
</dbReference>
<comment type="caution">
    <text evidence="2">The sequence shown here is derived from an EMBL/GenBank/DDBJ whole genome shotgun (WGS) entry which is preliminary data.</text>
</comment>
<evidence type="ECO:0000313" key="3">
    <source>
        <dbReference type="Proteomes" id="UP000517916"/>
    </source>
</evidence>
<evidence type="ECO:0000313" key="2">
    <source>
        <dbReference type="EMBL" id="MBA8925757.1"/>
    </source>
</evidence>